<dbReference type="InterPro" id="IPR045006">
    <property type="entry name" value="CHLI-like"/>
</dbReference>
<accession>A0ABN1H7Y3</accession>
<dbReference type="EMBL" id="BAAAHE010000044">
    <property type="protein sequence ID" value="GAA0632251.1"/>
    <property type="molecule type" value="Genomic_DNA"/>
</dbReference>
<sequence>MRRGLARGWSVALVGVTGQLVSIEADIGPGLPKFSLLGLPDAALNESRDRVRAAVLNSGEAWPDHKVTVSMSPADLPKRGSRFDLALAAVVLAAFGEVPAEGLADRVLLGELGLDGGLRPLRGVLPAVSAAVRGGIKRVVVPEPNAEEAALVDDVEVIGIRSLAQLLAFLRGEEIPDAPPVPGVEPTAVPGPAEVLDLIDVRGQAEARRALEVAAAGGHHLLLHGAPGSGKTMLASRLPGLLPRLEGRRALEVSEIHSVAGLLHPGAPLVERPPYCQPHHSASLAAMVGGGAAKDLRPGAASVAHHGVLFLDEVAEFKPSVLDALRQPLESGEVVLSRSGVTARFPAHFLLVMAANPCPCGSPSGPRSCTCSSEARRRYAARLSGPLLDRIDIQVMVDRPSRHELVNAPDGEGTEVVADRVALARERAAHRLRNTPWELNTQVSARALRTRFAPATDAMALVETALDRGALSARGLAKVLRLAWTLTDLAGRERPGLDEVGQALALRAGAGGGWA</sequence>
<evidence type="ECO:0000259" key="2">
    <source>
        <dbReference type="SMART" id="SM00382"/>
    </source>
</evidence>
<dbReference type="PANTHER" id="PTHR32039:SF7">
    <property type="entry name" value="COMPETENCE PROTEIN COMM"/>
    <property type="match status" value="1"/>
</dbReference>
<name>A0ABN1H7Y3_9ACTN</name>
<dbReference type="InterPro" id="IPR025158">
    <property type="entry name" value="Mg_chelat-rel_C"/>
</dbReference>
<reference evidence="3 4" key="1">
    <citation type="journal article" date="2019" name="Int. J. Syst. Evol. Microbiol.">
        <title>The Global Catalogue of Microorganisms (GCM) 10K type strain sequencing project: providing services to taxonomists for standard genome sequencing and annotation.</title>
        <authorList>
            <consortium name="The Broad Institute Genomics Platform"/>
            <consortium name="The Broad Institute Genome Sequencing Center for Infectious Disease"/>
            <person name="Wu L."/>
            <person name="Ma J."/>
        </authorList>
    </citation>
    <scope>NUCLEOTIDE SEQUENCE [LARGE SCALE GENOMIC DNA]</scope>
    <source>
        <strain evidence="3 4">JCM 10671</strain>
    </source>
</reference>
<dbReference type="SMART" id="SM00382">
    <property type="entry name" value="AAA"/>
    <property type="match status" value="1"/>
</dbReference>
<evidence type="ECO:0000256" key="1">
    <source>
        <dbReference type="ARBA" id="ARBA00006354"/>
    </source>
</evidence>
<feature type="domain" description="AAA+ ATPase" evidence="2">
    <location>
        <begin position="217"/>
        <end position="401"/>
    </location>
</feature>
<gene>
    <name evidence="3" type="ORF">GCM10009547_40110</name>
</gene>
<dbReference type="Proteomes" id="UP001500957">
    <property type="component" value="Unassembled WGS sequence"/>
</dbReference>
<dbReference type="SUPFAM" id="SSF54211">
    <property type="entry name" value="Ribosomal protein S5 domain 2-like"/>
    <property type="match status" value="1"/>
</dbReference>
<dbReference type="NCBIfam" id="TIGR00368">
    <property type="entry name" value="YifB family Mg chelatase-like AAA ATPase"/>
    <property type="match status" value="1"/>
</dbReference>
<proteinExistence type="inferred from homology"/>
<evidence type="ECO:0000313" key="3">
    <source>
        <dbReference type="EMBL" id="GAA0632251.1"/>
    </source>
</evidence>
<dbReference type="InterPro" id="IPR020568">
    <property type="entry name" value="Ribosomal_Su5_D2-typ_SF"/>
</dbReference>
<dbReference type="RefSeq" id="WP_344608084.1">
    <property type="nucleotide sequence ID" value="NZ_BAAAHE010000044.1"/>
</dbReference>
<dbReference type="Pfam" id="PF13335">
    <property type="entry name" value="Mg_chelatase_C"/>
    <property type="match status" value="1"/>
</dbReference>
<dbReference type="InterPro" id="IPR000523">
    <property type="entry name" value="Mg_chelatse_chII-like_cat_dom"/>
</dbReference>
<dbReference type="Pfam" id="PF01078">
    <property type="entry name" value="Mg_chelatase"/>
    <property type="match status" value="1"/>
</dbReference>
<organism evidence="3 4">
    <name type="scientific">Sporichthya brevicatena</name>
    <dbReference type="NCBI Taxonomy" id="171442"/>
    <lineage>
        <taxon>Bacteria</taxon>
        <taxon>Bacillati</taxon>
        <taxon>Actinomycetota</taxon>
        <taxon>Actinomycetes</taxon>
        <taxon>Sporichthyales</taxon>
        <taxon>Sporichthyaceae</taxon>
        <taxon>Sporichthya</taxon>
    </lineage>
</organism>
<dbReference type="Pfam" id="PF13541">
    <property type="entry name" value="ChlI"/>
    <property type="match status" value="1"/>
</dbReference>
<evidence type="ECO:0000313" key="4">
    <source>
        <dbReference type="Proteomes" id="UP001500957"/>
    </source>
</evidence>
<dbReference type="Gene3D" id="3.30.230.10">
    <property type="match status" value="1"/>
</dbReference>
<dbReference type="InterPro" id="IPR003593">
    <property type="entry name" value="AAA+_ATPase"/>
</dbReference>
<dbReference type="InterPro" id="IPR004482">
    <property type="entry name" value="Mg_chelat-rel"/>
</dbReference>
<dbReference type="SUPFAM" id="SSF52540">
    <property type="entry name" value="P-loop containing nucleoside triphosphate hydrolases"/>
    <property type="match status" value="1"/>
</dbReference>
<dbReference type="PANTHER" id="PTHR32039">
    <property type="entry name" value="MAGNESIUM-CHELATASE SUBUNIT CHLI"/>
    <property type="match status" value="1"/>
</dbReference>
<dbReference type="InterPro" id="IPR014721">
    <property type="entry name" value="Ribsml_uS5_D2-typ_fold_subgr"/>
</dbReference>
<protein>
    <submittedName>
        <fullName evidence="3">YifB family Mg chelatase-like AAA ATPase</fullName>
    </submittedName>
</protein>
<dbReference type="InterPro" id="IPR027417">
    <property type="entry name" value="P-loop_NTPase"/>
</dbReference>
<dbReference type="CDD" id="cd00009">
    <property type="entry name" value="AAA"/>
    <property type="match status" value="1"/>
</dbReference>
<comment type="similarity">
    <text evidence="1">Belongs to the Mg-chelatase subunits D/I family. ComM subfamily.</text>
</comment>
<dbReference type="Gene3D" id="3.40.50.300">
    <property type="entry name" value="P-loop containing nucleotide triphosphate hydrolases"/>
    <property type="match status" value="1"/>
</dbReference>
<keyword evidence="4" id="KW-1185">Reference proteome</keyword>
<comment type="caution">
    <text evidence="3">The sequence shown here is derived from an EMBL/GenBank/DDBJ whole genome shotgun (WGS) entry which is preliminary data.</text>
</comment>